<evidence type="ECO:0000313" key="1">
    <source>
        <dbReference type="EMBL" id="CAB4156574.1"/>
    </source>
</evidence>
<gene>
    <name evidence="1" type="ORF">UFOVP658_76</name>
</gene>
<reference evidence="1" key="1">
    <citation type="submission" date="2020-04" db="EMBL/GenBank/DDBJ databases">
        <authorList>
            <person name="Chiriac C."/>
            <person name="Salcher M."/>
            <person name="Ghai R."/>
            <person name="Kavagutti S V."/>
        </authorList>
    </citation>
    <scope>NUCLEOTIDE SEQUENCE</scope>
</reference>
<sequence>MSTTIEKTTIKDATGNEFEATYVLTHVNGRLEVTGFSIQAQSDNAILTQQLLRSIYLTDAKRKARVGQEEAEAGDLAPITLHAWTASDEQLTIVANMYREAYAAGKPVQKYIANKLGRPESSVNRWVGIARKKGFLGASNSTRGGEV</sequence>
<dbReference type="EMBL" id="LR796639">
    <property type="protein sequence ID" value="CAB4156574.1"/>
    <property type="molecule type" value="Genomic_DNA"/>
</dbReference>
<organism evidence="1">
    <name type="scientific">uncultured Caudovirales phage</name>
    <dbReference type="NCBI Taxonomy" id="2100421"/>
    <lineage>
        <taxon>Viruses</taxon>
        <taxon>Duplodnaviria</taxon>
        <taxon>Heunggongvirae</taxon>
        <taxon>Uroviricota</taxon>
        <taxon>Caudoviricetes</taxon>
        <taxon>Peduoviridae</taxon>
        <taxon>Maltschvirus</taxon>
        <taxon>Maltschvirus maltsch</taxon>
    </lineage>
</organism>
<accession>A0A6J5NMP7</accession>
<protein>
    <submittedName>
        <fullName evidence="1">Uncharacterized protein</fullName>
    </submittedName>
</protein>
<name>A0A6J5NMP7_9CAUD</name>
<proteinExistence type="predicted"/>